<accession>A0A9Q8ZUC2</accession>
<gene>
    <name evidence="1" type="ORF">M3M40_03860</name>
</gene>
<dbReference type="EMBL" id="CP097119">
    <property type="protein sequence ID" value="USS88646.1"/>
    <property type="molecule type" value="Genomic_DNA"/>
</dbReference>
<evidence type="ECO:0000313" key="2">
    <source>
        <dbReference type="Proteomes" id="UP001055911"/>
    </source>
</evidence>
<name>A0A9Q8ZUC2_9LACO</name>
<dbReference type="Proteomes" id="UP001055911">
    <property type="component" value="Chromosome"/>
</dbReference>
<dbReference type="AlphaFoldDB" id="A0A9Q8ZUC2"/>
<sequence>MKTIYGLTWDASDPNTDSYGSQIAYDLNGFVRYQNLLQPAGKRIHWWETKHPQGNAQGPHYGSKLLPQLPRNEKFHLLLDGTASPADSVGIKLVTYDQNQQLANESMSLTNHLSFELTNDEQDYEFSLVKFNNQQFVFKGLFIVPDEIWQLFTIKPRFEMAAIDLIPKDSVKKGTEGTMMIRNFNRVVDATPFATLPALQPNRIVWVTASWSASELEQKLADFKTDFDLQSVKLTAGDLVSQRLLNEMQQSDI</sequence>
<organism evidence="1 2">
    <name type="scientific">Fructilactobacillus cliffordii</name>
    <dbReference type="NCBI Taxonomy" id="2940299"/>
    <lineage>
        <taxon>Bacteria</taxon>
        <taxon>Bacillati</taxon>
        <taxon>Bacillota</taxon>
        <taxon>Bacilli</taxon>
        <taxon>Lactobacillales</taxon>
        <taxon>Lactobacillaceae</taxon>
        <taxon>Fructilactobacillus</taxon>
    </lineage>
</organism>
<dbReference type="GO" id="GO:0015031">
    <property type="term" value="P:protein transport"/>
    <property type="evidence" value="ECO:0007669"/>
    <property type="project" value="InterPro"/>
</dbReference>
<dbReference type="InterPro" id="IPR022259">
    <property type="entry name" value="Acessory_Sec_prot_Asp3"/>
</dbReference>
<dbReference type="RefSeq" id="WP_252766163.1">
    <property type="nucleotide sequence ID" value="NZ_CP097119.1"/>
</dbReference>
<evidence type="ECO:0008006" key="3">
    <source>
        <dbReference type="Google" id="ProtNLM"/>
    </source>
</evidence>
<proteinExistence type="predicted"/>
<reference evidence="1" key="1">
    <citation type="submission" date="2022-05" db="EMBL/GenBank/DDBJ databases">
        <authorList>
            <person name="Oliphant S.A."/>
            <person name="Watson-Haigh N.S."/>
            <person name="Sumby K.M."/>
            <person name="Gardner J.M."/>
            <person name="Jiranek V."/>
        </authorList>
    </citation>
    <scope>NUCLEOTIDE SEQUENCE</scope>
    <source>
        <strain evidence="1">KI4_B1</strain>
    </source>
</reference>
<protein>
    <recommendedName>
        <fullName evidence="3">Accessory Sec system protein Asp3</fullName>
    </recommendedName>
</protein>
<keyword evidence="2" id="KW-1185">Reference proteome</keyword>
<evidence type="ECO:0000313" key="1">
    <source>
        <dbReference type="EMBL" id="USS88646.1"/>
    </source>
</evidence>
<dbReference type="Pfam" id="PF15432">
    <property type="entry name" value="Sec-ASP3"/>
    <property type="match status" value="1"/>
</dbReference>